<feature type="region of interest" description="Disordered" evidence="1">
    <location>
        <begin position="1"/>
        <end position="20"/>
    </location>
</feature>
<organism evidence="2 3">
    <name type="scientific">Batrachochytrium dendrobatidis (strain JEL423)</name>
    <dbReference type="NCBI Taxonomy" id="403673"/>
    <lineage>
        <taxon>Eukaryota</taxon>
        <taxon>Fungi</taxon>
        <taxon>Fungi incertae sedis</taxon>
        <taxon>Chytridiomycota</taxon>
        <taxon>Chytridiomycota incertae sedis</taxon>
        <taxon>Chytridiomycetes</taxon>
        <taxon>Rhizophydiales</taxon>
        <taxon>Rhizophydiales incertae sedis</taxon>
        <taxon>Batrachochytrium</taxon>
    </lineage>
</organism>
<evidence type="ECO:0000313" key="3">
    <source>
        <dbReference type="Proteomes" id="UP000077115"/>
    </source>
</evidence>
<gene>
    <name evidence="2" type="ORF">BDEG_24949</name>
</gene>
<feature type="compositionally biased region" description="Polar residues" evidence="1">
    <location>
        <begin position="8"/>
        <end position="17"/>
    </location>
</feature>
<dbReference type="Proteomes" id="UP000077115">
    <property type="component" value="Unassembled WGS sequence"/>
</dbReference>
<name>A0A177WMI0_BATDL</name>
<reference evidence="2 3" key="2">
    <citation type="submission" date="2016-05" db="EMBL/GenBank/DDBJ databases">
        <title>Lineage-specific infection strategies underlie the spectrum of fungal disease in amphibians.</title>
        <authorList>
            <person name="Cuomo C.A."/>
            <person name="Farrer R.A."/>
            <person name="James T."/>
            <person name="Longcore J."/>
            <person name="Birren B."/>
        </authorList>
    </citation>
    <scope>NUCLEOTIDE SEQUENCE [LARGE SCALE GENOMIC DNA]</scope>
    <source>
        <strain evidence="2 3">JEL423</strain>
    </source>
</reference>
<protein>
    <submittedName>
        <fullName evidence="2">Uncharacterized protein</fullName>
    </submittedName>
</protein>
<dbReference type="OrthoDB" id="10551085at2759"/>
<reference evidence="2 3" key="1">
    <citation type="submission" date="2006-10" db="EMBL/GenBank/DDBJ databases">
        <title>The Genome Sequence of Batrachochytrium dendrobatidis JEL423.</title>
        <authorList>
            <consortium name="The Broad Institute Genome Sequencing Platform"/>
            <person name="Birren B."/>
            <person name="Lander E."/>
            <person name="Galagan J."/>
            <person name="Cuomo C."/>
            <person name="Devon K."/>
            <person name="Jaffe D."/>
            <person name="Butler J."/>
            <person name="Alvarez P."/>
            <person name="Gnerre S."/>
            <person name="Grabherr M."/>
            <person name="Kleber M."/>
            <person name="Mauceli E."/>
            <person name="Brockman W."/>
            <person name="Young S."/>
            <person name="LaButti K."/>
            <person name="Sykes S."/>
            <person name="DeCaprio D."/>
            <person name="Crawford M."/>
            <person name="Koehrsen M."/>
            <person name="Engels R."/>
            <person name="Montgomery P."/>
            <person name="Pearson M."/>
            <person name="Howarth C."/>
            <person name="Larson L."/>
            <person name="White J."/>
            <person name="O'Leary S."/>
            <person name="Kodira C."/>
            <person name="Zeng Q."/>
            <person name="Yandava C."/>
            <person name="Alvarado L."/>
            <person name="Longcore J."/>
            <person name="James T."/>
        </authorList>
    </citation>
    <scope>NUCLEOTIDE SEQUENCE [LARGE SCALE GENOMIC DNA]</scope>
    <source>
        <strain evidence="2 3">JEL423</strain>
    </source>
</reference>
<sequence length="224" mass="25133">MNRFIIPKTQSSRQTDVSGDDIIQSEEQESNTFQSDHLETQQSVPSKTSFKRFIIHSSTSPLSKFAKKLRIPPPKDIPAIGLSKYGISAHEQYLASGSLGTFSDRFKRRLSEMSVRGNAFHHHQWVLDKIELSYPIGMEHIVIAVCTPAQNTSDESALPDSSSRLIAFRTLEPTKLLENSRVCVFEPVLEKELQILSGISNVENLDNTCTSTSKALLCRHFDIL</sequence>
<evidence type="ECO:0000256" key="1">
    <source>
        <dbReference type="SAM" id="MobiDB-lite"/>
    </source>
</evidence>
<dbReference type="VEuPathDB" id="FungiDB:BDEG_24949"/>
<dbReference type="EMBL" id="DS022305">
    <property type="protein sequence ID" value="OAJ41328.1"/>
    <property type="molecule type" value="Genomic_DNA"/>
</dbReference>
<dbReference type="AlphaFoldDB" id="A0A177WMI0"/>
<evidence type="ECO:0000313" key="2">
    <source>
        <dbReference type="EMBL" id="OAJ41328.1"/>
    </source>
</evidence>
<accession>A0A177WMI0</accession>
<proteinExistence type="predicted"/>